<sequence length="103" mass="11134">MEQQQSYASSFDETAQVLTVRGDIDEAGGVALREEISKYSHDFERTITLNLTDVDYCPSLAVGVLATARRRAEESGVELGMIAAEGSIAQRVLTICGLDHTNA</sequence>
<evidence type="ECO:0000259" key="1">
    <source>
        <dbReference type="PROSITE" id="PS50801"/>
    </source>
</evidence>
<feature type="domain" description="STAS" evidence="1">
    <location>
        <begin position="17"/>
        <end position="103"/>
    </location>
</feature>
<proteinExistence type="predicted"/>
<dbReference type="Pfam" id="PF01740">
    <property type="entry name" value="STAS"/>
    <property type="match status" value="1"/>
</dbReference>
<dbReference type="EMBL" id="JACCBG010000001">
    <property type="protein sequence ID" value="NYD43582.1"/>
    <property type="molecule type" value="Genomic_DNA"/>
</dbReference>
<dbReference type="InterPro" id="IPR036513">
    <property type="entry name" value="STAS_dom_sf"/>
</dbReference>
<gene>
    <name evidence="2" type="ORF">BJZ21_003665</name>
</gene>
<name>A0A7Y9JC72_9ACTN</name>
<accession>A0A7Y9JC72</accession>
<reference evidence="2 3" key="1">
    <citation type="submission" date="2020-07" db="EMBL/GenBank/DDBJ databases">
        <title>Sequencing the genomes of 1000 actinobacteria strains.</title>
        <authorList>
            <person name="Klenk H.-P."/>
        </authorList>
    </citation>
    <scope>NUCLEOTIDE SEQUENCE [LARGE SCALE GENOMIC DNA]</scope>
    <source>
        <strain evidence="2 3">DSM 21350</strain>
    </source>
</reference>
<dbReference type="PROSITE" id="PS50801">
    <property type="entry name" value="STAS"/>
    <property type="match status" value="1"/>
</dbReference>
<protein>
    <submittedName>
        <fullName evidence="2">Anti-anti-sigma factor</fullName>
    </submittedName>
</protein>
<dbReference type="Gene3D" id="3.30.750.24">
    <property type="entry name" value="STAS domain"/>
    <property type="match status" value="1"/>
</dbReference>
<dbReference type="Proteomes" id="UP000535511">
    <property type="component" value="Unassembled WGS sequence"/>
</dbReference>
<keyword evidence="3" id="KW-1185">Reference proteome</keyword>
<evidence type="ECO:0000313" key="3">
    <source>
        <dbReference type="Proteomes" id="UP000535511"/>
    </source>
</evidence>
<dbReference type="AlphaFoldDB" id="A0A7Y9JC72"/>
<organism evidence="2 3">
    <name type="scientific">Nocardioides panaciterrulae</name>
    <dbReference type="NCBI Taxonomy" id="661492"/>
    <lineage>
        <taxon>Bacteria</taxon>
        <taxon>Bacillati</taxon>
        <taxon>Actinomycetota</taxon>
        <taxon>Actinomycetes</taxon>
        <taxon>Propionibacteriales</taxon>
        <taxon>Nocardioidaceae</taxon>
        <taxon>Nocardioides</taxon>
    </lineage>
</organism>
<dbReference type="RefSeq" id="WP_179665085.1">
    <property type="nucleotide sequence ID" value="NZ_JACCBG010000001.1"/>
</dbReference>
<evidence type="ECO:0000313" key="2">
    <source>
        <dbReference type="EMBL" id="NYD43582.1"/>
    </source>
</evidence>
<dbReference type="InterPro" id="IPR002645">
    <property type="entry name" value="STAS_dom"/>
</dbReference>
<dbReference type="CDD" id="cd07043">
    <property type="entry name" value="STAS_anti-anti-sigma_factors"/>
    <property type="match status" value="1"/>
</dbReference>
<comment type="caution">
    <text evidence="2">The sequence shown here is derived from an EMBL/GenBank/DDBJ whole genome shotgun (WGS) entry which is preliminary data.</text>
</comment>
<dbReference type="SUPFAM" id="SSF52091">
    <property type="entry name" value="SpoIIaa-like"/>
    <property type="match status" value="1"/>
</dbReference>